<dbReference type="Proteomes" id="UP001152876">
    <property type="component" value="Unassembled WGS sequence"/>
</dbReference>
<dbReference type="Gene3D" id="2.130.10.10">
    <property type="entry name" value="YVTN repeat-like/Quinoprotein amine dehydrogenase"/>
    <property type="match status" value="1"/>
</dbReference>
<dbReference type="InterPro" id="IPR011047">
    <property type="entry name" value="Quinoprotein_ADH-like_sf"/>
</dbReference>
<dbReference type="NCBIfam" id="TIGR03300">
    <property type="entry name" value="assembly_YfgL"/>
    <property type="match status" value="1"/>
</dbReference>
<accession>A0A9X4S8F8</accession>
<dbReference type="InterPro" id="IPR018391">
    <property type="entry name" value="PQQ_b-propeller_rpt"/>
</dbReference>
<dbReference type="EMBL" id="AOGK01000001">
    <property type="protein sequence ID" value="MDG5973864.1"/>
    <property type="molecule type" value="Genomic_DNA"/>
</dbReference>
<reference evidence="5" key="1">
    <citation type="submission" date="2013-01" db="EMBL/GenBank/DDBJ databases">
        <title>Genome draft of Hydrogenophaga taeniospiralis 2K1.</title>
        <authorList>
            <person name="Gomila M."/>
            <person name="Lalucat J."/>
        </authorList>
    </citation>
    <scope>NUCLEOTIDE SEQUENCE</scope>
    <source>
        <strain evidence="5">CCUG 15921</strain>
    </source>
</reference>
<evidence type="ECO:0000256" key="3">
    <source>
        <dbReference type="ARBA" id="ARBA00023237"/>
    </source>
</evidence>
<gene>
    <name evidence="5" type="ORF">H010_01285</name>
</gene>
<evidence type="ECO:0000256" key="1">
    <source>
        <dbReference type="ARBA" id="ARBA00022729"/>
    </source>
</evidence>
<name>A0A9X4S8F8_9BURK</name>
<dbReference type="InterPro" id="IPR017687">
    <property type="entry name" value="BamB"/>
</dbReference>
<dbReference type="PANTHER" id="PTHR34512">
    <property type="entry name" value="CELL SURFACE PROTEIN"/>
    <property type="match status" value="1"/>
</dbReference>
<feature type="domain" description="Pyrrolo-quinoline quinone repeat" evidence="4">
    <location>
        <begin position="263"/>
        <end position="321"/>
    </location>
</feature>
<feature type="domain" description="Pyrrolo-quinoline quinone repeat" evidence="4">
    <location>
        <begin position="23"/>
        <end position="250"/>
    </location>
</feature>
<keyword evidence="6" id="KW-1185">Reference proteome</keyword>
<sequence>MGPTSATVTPMVVGTRVFLTGGAGTVVALDANTGQDLWRLNLGTPVSAGVGSDGQTAAVITQDNELVAITEGRVSWRVRLPARSFTAPLVAGARVFVLTADRAVTAFDAQTGARLWNQSRPGEPLVLRQSGVLLAVDDTLVVGLSGRLTGLNPLNGSIRWEAPVATARGTNEVERLVDLVGPVSRVGSSVCTRSYGSAVGCVDTSRGGVVWSKPAQGRTGVHGDDNLVFGSEADGRLLAWQRASGEQAWESSRLKYRDLTAPLAVGRVLAVGDGTGLVHLLSREDGSEMTRLSTDGSPVIAAPVLAGQVMVVQTRKGGVYAWRPQ</sequence>
<proteinExistence type="predicted"/>
<dbReference type="PANTHER" id="PTHR34512:SF30">
    <property type="entry name" value="OUTER MEMBRANE PROTEIN ASSEMBLY FACTOR BAMB"/>
    <property type="match status" value="1"/>
</dbReference>
<dbReference type="AlphaFoldDB" id="A0A9X4S8F8"/>
<evidence type="ECO:0000313" key="6">
    <source>
        <dbReference type="Proteomes" id="UP001152876"/>
    </source>
</evidence>
<comment type="caution">
    <text evidence="5">The sequence shown here is derived from an EMBL/GenBank/DDBJ whole genome shotgun (WGS) entry which is preliminary data.</text>
</comment>
<evidence type="ECO:0000259" key="4">
    <source>
        <dbReference type="Pfam" id="PF13360"/>
    </source>
</evidence>
<protein>
    <submittedName>
        <fullName evidence="5">Pyrrolo-quinoline quinone</fullName>
    </submittedName>
</protein>
<evidence type="ECO:0000256" key="2">
    <source>
        <dbReference type="ARBA" id="ARBA00023136"/>
    </source>
</evidence>
<dbReference type="Pfam" id="PF13360">
    <property type="entry name" value="PQQ_2"/>
    <property type="match status" value="2"/>
</dbReference>
<dbReference type="SUPFAM" id="SSF50998">
    <property type="entry name" value="Quinoprotein alcohol dehydrogenase-like"/>
    <property type="match status" value="1"/>
</dbReference>
<organism evidence="5 6">
    <name type="scientific">Hydrogenophaga taeniospiralis CCUG 15921</name>
    <dbReference type="NCBI Taxonomy" id="1281780"/>
    <lineage>
        <taxon>Bacteria</taxon>
        <taxon>Pseudomonadati</taxon>
        <taxon>Pseudomonadota</taxon>
        <taxon>Betaproteobacteria</taxon>
        <taxon>Burkholderiales</taxon>
        <taxon>Comamonadaceae</taxon>
        <taxon>Hydrogenophaga</taxon>
    </lineage>
</organism>
<dbReference type="InterPro" id="IPR002372">
    <property type="entry name" value="PQQ_rpt_dom"/>
</dbReference>
<keyword evidence="2" id="KW-0472">Membrane</keyword>
<keyword evidence="1" id="KW-0732">Signal</keyword>
<keyword evidence="3" id="KW-0998">Cell outer membrane</keyword>
<dbReference type="SMART" id="SM00564">
    <property type="entry name" value="PQQ"/>
    <property type="match status" value="5"/>
</dbReference>
<dbReference type="InterPro" id="IPR015943">
    <property type="entry name" value="WD40/YVTN_repeat-like_dom_sf"/>
</dbReference>
<evidence type="ECO:0000313" key="5">
    <source>
        <dbReference type="EMBL" id="MDG5973864.1"/>
    </source>
</evidence>